<feature type="region of interest" description="Disordered" evidence="1">
    <location>
        <begin position="156"/>
        <end position="179"/>
    </location>
</feature>
<dbReference type="Proteomes" id="UP000823388">
    <property type="component" value="Chromosome 3N"/>
</dbReference>
<gene>
    <name evidence="2" type="ORF">PVAP13_3NG211401</name>
</gene>
<dbReference type="AlphaFoldDB" id="A0A8T0UF50"/>
<feature type="region of interest" description="Disordered" evidence="1">
    <location>
        <begin position="116"/>
        <end position="140"/>
    </location>
</feature>
<sequence>MPSSNPRRDLEIAGGCVMRKRNPREKICLSRTAAIRLYVSSVRAVVRKQRDPPVGGPPPLSPSPVCRERSASIRSTGSSIQRLFATLANSQSSRNAAALAIPNHPTAPSHCAAAVAPPQYSAPSSRPRPITPPSHRPAAARFPICLRKGSRRILNGDWRQRRARGRAHLQPKEGAPAAV</sequence>
<reference evidence="2 3" key="1">
    <citation type="submission" date="2020-05" db="EMBL/GenBank/DDBJ databases">
        <title>WGS assembly of Panicum virgatum.</title>
        <authorList>
            <person name="Lovell J.T."/>
            <person name="Jenkins J."/>
            <person name="Shu S."/>
            <person name="Juenger T.E."/>
            <person name="Schmutz J."/>
        </authorList>
    </citation>
    <scope>NUCLEOTIDE SEQUENCE [LARGE SCALE GENOMIC DNA]</scope>
    <source>
        <strain evidence="3">cv. AP13</strain>
    </source>
</reference>
<accession>A0A8T0UF50</accession>
<evidence type="ECO:0000256" key="1">
    <source>
        <dbReference type="SAM" id="MobiDB-lite"/>
    </source>
</evidence>
<proteinExistence type="predicted"/>
<evidence type="ECO:0000313" key="2">
    <source>
        <dbReference type="EMBL" id="KAG2620678.1"/>
    </source>
</evidence>
<feature type="region of interest" description="Disordered" evidence="1">
    <location>
        <begin position="48"/>
        <end position="67"/>
    </location>
</feature>
<organism evidence="2 3">
    <name type="scientific">Panicum virgatum</name>
    <name type="common">Blackwell switchgrass</name>
    <dbReference type="NCBI Taxonomy" id="38727"/>
    <lineage>
        <taxon>Eukaryota</taxon>
        <taxon>Viridiplantae</taxon>
        <taxon>Streptophyta</taxon>
        <taxon>Embryophyta</taxon>
        <taxon>Tracheophyta</taxon>
        <taxon>Spermatophyta</taxon>
        <taxon>Magnoliopsida</taxon>
        <taxon>Liliopsida</taxon>
        <taxon>Poales</taxon>
        <taxon>Poaceae</taxon>
        <taxon>PACMAD clade</taxon>
        <taxon>Panicoideae</taxon>
        <taxon>Panicodae</taxon>
        <taxon>Paniceae</taxon>
        <taxon>Panicinae</taxon>
        <taxon>Panicum</taxon>
        <taxon>Panicum sect. Hiantes</taxon>
    </lineage>
</organism>
<comment type="caution">
    <text evidence="2">The sequence shown here is derived from an EMBL/GenBank/DDBJ whole genome shotgun (WGS) entry which is preliminary data.</text>
</comment>
<keyword evidence="3" id="KW-1185">Reference proteome</keyword>
<protein>
    <submittedName>
        <fullName evidence="2">Uncharacterized protein</fullName>
    </submittedName>
</protein>
<evidence type="ECO:0000313" key="3">
    <source>
        <dbReference type="Proteomes" id="UP000823388"/>
    </source>
</evidence>
<name>A0A8T0UF50_PANVG</name>
<dbReference type="EMBL" id="CM029042">
    <property type="protein sequence ID" value="KAG2620678.1"/>
    <property type="molecule type" value="Genomic_DNA"/>
</dbReference>